<keyword evidence="6" id="KW-0732">Signal</keyword>
<dbReference type="EMBL" id="JAUPFM010000008">
    <property type="protein sequence ID" value="KAK2844984.1"/>
    <property type="molecule type" value="Genomic_DNA"/>
</dbReference>
<evidence type="ECO:0000259" key="7">
    <source>
        <dbReference type="SMART" id="SM00148"/>
    </source>
</evidence>
<dbReference type="SMART" id="SM00148">
    <property type="entry name" value="PLCXc"/>
    <property type="match status" value="1"/>
</dbReference>
<proteinExistence type="predicted"/>
<feature type="domain" description="Phosphatidylinositol-specific phospholipase C X" evidence="7">
    <location>
        <begin position="49"/>
        <end position="184"/>
    </location>
</feature>
<accession>A0AA88MUR9</accession>
<protein>
    <recommendedName>
        <fullName evidence="7">Phosphatidylinositol-specific phospholipase C X domain-containing protein</fullName>
    </recommendedName>
</protein>
<reference evidence="8" key="1">
    <citation type="submission" date="2023-07" db="EMBL/GenBank/DDBJ databases">
        <title>Chromosome-level Genome Assembly of Striped Snakehead (Channa striata).</title>
        <authorList>
            <person name="Liu H."/>
        </authorList>
    </citation>
    <scope>NUCLEOTIDE SEQUENCE</scope>
    <source>
        <strain evidence="8">Gz</strain>
        <tissue evidence="8">Muscle</tissue>
    </source>
</reference>
<feature type="chain" id="PRO_5041706897" description="Phosphatidylinositol-specific phospholipase C X domain-containing protein" evidence="6">
    <location>
        <begin position="24"/>
        <end position="567"/>
    </location>
</feature>
<keyword evidence="9" id="KW-1185">Reference proteome</keyword>
<dbReference type="GO" id="GO:0008081">
    <property type="term" value="F:phosphoric diester hydrolase activity"/>
    <property type="evidence" value="ECO:0007669"/>
    <property type="project" value="InterPro"/>
</dbReference>
<feature type="transmembrane region" description="Helical" evidence="5">
    <location>
        <begin position="439"/>
        <end position="469"/>
    </location>
</feature>
<feature type="transmembrane region" description="Helical" evidence="5">
    <location>
        <begin position="511"/>
        <end position="534"/>
    </location>
</feature>
<feature type="transmembrane region" description="Helical" evidence="5">
    <location>
        <begin position="376"/>
        <end position="396"/>
    </location>
</feature>
<dbReference type="SUPFAM" id="SSF51695">
    <property type="entry name" value="PLC-like phosphodiesterases"/>
    <property type="match status" value="1"/>
</dbReference>
<dbReference type="GO" id="GO:0016020">
    <property type="term" value="C:membrane"/>
    <property type="evidence" value="ECO:0007669"/>
    <property type="project" value="UniProtKB-SubCell"/>
</dbReference>
<feature type="transmembrane region" description="Helical" evidence="5">
    <location>
        <begin position="402"/>
        <end position="427"/>
    </location>
</feature>
<feature type="signal peptide" evidence="6">
    <location>
        <begin position="1"/>
        <end position="23"/>
    </location>
</feature>
<organism evidence="8 9">
    <name type="scientific">Channa striata</name>
    <name type="common">Snakehead murrel</name>
    <name type="synonym">Ophicephalus striatus</name>
    <dbReference type="NCBI Taxonomy" id="64152"/>
    <lineage>
        <taxon>Eukaryota</taxon>
        <taxon>Metazoa</taxon>
        <taxon>Chordata</taxon>
        <taxon>Craniata</taxon>
        <taxon>Vertebrata</taxon>
        <taxon>Euteleostomi</taxon>
        <taxon>Actinopterygii</taxon>
        <taxon>Neopterygii</taxon>
        <taxon>Teleostei</taxon>
        <taxon>Neoteleostei</taxon>
        <taxon>Acanthomorphata</taxon>
        <taxon>Anabantaria</taxon>
        <taxon>Anabantiformes</taxon>
        <taxon>Channoidei</taxon>
        <taxon>Channidae</taxon>
        <taxon>Channa</taxon>
    </lineage>
</organism>
<sequence length="567" mass="62577">MEVGHKFLLFSFILLSVTFMCRGDGAYFSDNANLILPGSYNIPWMAGIQDFRTLSLITLPGTHDSMAVYGGPEAECQALSLMNQLRAGVRFLDLKVFGLGNTLYVMHGVMYQHSTLKEVLDIVKSFLAEFSSEAVLIRVKPESFEKNTVNQMVQSLIGNDQTFYVTSGMPNMGQVRGKIVFLQKSTFTLGIPLIDTAEKGSKEVTNVKNKDNRIMHQLSQATEACGGDNAVLTYTSGTGFGTFWGMFLTPKRVAEKVNPWVNQYLRQFYPNQPRPCFGIIAMDFPGIDLIQTVVASYVLQTNCNPQFSSRLYESPGAGEMSISMTKADGVTVLTLSSDPKSPWPPICQIFKVLCYNPVCCSVSQHLRRQRRISQSVLGTLNIMIGLLNIGLGTILLCSPVYMWVLSSTGCPIWLGILFILFGITGILSDKYPSPCVISLNVALNLAGVCFAITGIVLYSCTMASLYMWWDCSPEQRWYNFRTTQSPSPEELRIREACMEGKRLILILLRSIQGVMIVLSALGLCVTISSAVLGIKALKQKDTEDIKTGAEAEHYKPLLEDDAASSPA</sequence>
<dbReference type="Pfam" id="PF04103">
    <property type="entry name" value="CD20"/>
    <property type="match status" value="1"/>
</dbReference>
<dbReference type="InterPro" id="IPR017946">
    <property type="entry name" value="PLC-like_Pdiesterase_TIM-brl"/>
</dbReference>
<evidence type="ECO:0000256" key="2">
    <source>
        <dbReference type="ARBA" id="ARBA00022692"/>
    </source>
</evidence>
<dbReference type="PANTHER" id="PTHR13593:SF147">
    <property type="entry name" value="1-PHOSPHATIDYLINOSITOL PHOSPHODIESTERASE-LIKE-RELATED"/>
    <property type="match status" value="1"/>
</dbReference>
<dbReference type="Gene3D" id="3.20.20.190">
    <property type="entry name" value="Phosphatidylinositol (PI) phosphodiesterase"/>
    <property type="match status" value="1"/>
</dbReference>
<dbReference type="GO" id="GO:0006629">
    <property type="term" value="P:lipid metabolic process"/>
    <property type="evidence" value="ECO:0007669"/>
    <property type="project" value="InterPro"/>
</dbReference>
<evidence type="ECO:0000256" key="5">
    <source>
        <dbReference type="SAM" id="Phobius"/>
    </source>
</evidence>
<dbReference type="InterPro" id="IPR007237">
    <property type="entry name" value="CD20-like"/>
</dbReference>
<gene>
    <name evidence="8" type="ORF">Q5P01_011643</name>
</gene>
<evidence type="ECO:0000313" key="8">
    <source>
        <dbReference type="EMBL" id="KAK2844984.1"/>
    </source>
</evidence>
<keyword evidence="3 5" id="KW-1133">Transmembrane helix</keyword>
<dbReference type="Pfam" id="PF00388">
    <property type="entry name" value="PI-PLC-X"/>
    <property type="match status" value="1"/>
</dbReference>
<evidence type="ECO:0000256" key="6">
    <source>
        <dbReference type="SAM" id="SignalP"/>
    </source>
</evidence>
<name>A0AA88MUR9_CHASR</name>
<dbReference type="InterPro" id="IPR051057">
    <property type="entry name" value="PI-PLC_domain"/>
</dbReference>
<dbReference type="PANTHER" id="PTHR13593">
    <property type="match status" value="1"/>
</dbReference>
<evidence type="ECO:0000256" key="1">
    <source>
        <dbReference type="ARBA" id="ARBA00004141"/>
    </source>
</evidence>
<dbReference type="PROSITE" id="PS50007">
    <property type="entry name" value="PIPLC_X_DOMAIN"/>
    <property type="match status" value="1"/>
</dbReference>
<evidence type="ECO:0000313" key="9">
    <source>
        <dbReference type="Proteomes" id="UP001187415"/>
    </source>
</evidence>
<keyword evidence="4 5" id="KW-0472">Membrane</keyword>
<dbReference type="InterPro" id="IPR000909">
    <property type="entry name" value="PLipase_C_PInositol-sp_X_dom"/>
</dbReference>
<keyword evidence="2 5" id="KW-0812">Transmembrane</keyword>
<dbReference type="Proteomes" id="UP001187415">
    <property type="component" value="Unassembled WGS sequence"/>
</dbReference>
<evidence type="ECO:0000256" key="4">
    <source>
        <dbReference type="ARBA" id="ARBA00023136"/>
    </source>
</evidence>
<comment type="caution">
    <text evidence="8">The sequence shown here is derived from an EMBL/GenBank/DDBJ whole genome shotgun (WGS) entry which is preliminary data.</text>
</comment>
<dbReference type="AlphaFoldDB" id="A0AA88MUR9"/>
<comment type="subcellular location">
    <subcellularLocation>
        <location evidence="1">Membrane</location>
        <topology evidence="1">Multi-pass membrane protein</topology>
    </subcellularLocation>
</comment>
<evidence type="ECO:0000256" key="3">
    <source>
        <dbReference type="ARBA" id="ARBA00022989"/>
    </source>
</evidence>